<proteinExistence type="predicted"/>
<protein>
    <submittedName>
        <fullName evidence="3">FGFR1 oncoprotein partner</fullName>
    </submittedName>
</protein>
<dbReference type="Gene3D" id="1.20.960.40">
    <property type="match status" value="1"/>
</dbReference>
<feature type="domain" description="FGFR1 oncogene partner (FOP) N-terminal dimerisation" evidence="2">
    <location>
        <begin position="46"/>
        <end position="119"/>
    </location>
</feature>
<keyword evidence="4" id="KW-1185">Reference proteome</keyword>
<name>A0ABD2Q942_9PLAT</name>
<evidence type="ECO:0000259" key="2">
    <source>
        <dbReference type="Pfam" id="PF09398"/>
    </source>
</evidence>
<organism evidence="3 4">
    <name type="scientific">Cichlidogyrus casuarinus</name>
    <dbReference type="NCBI Taxonomy" id="1844966"/>
    <lineage>
        <taxon>Eukaryota</taxon>
        <taxon>Metazoa</taxon>
        <taxon>Spiralia</taxon>
        <taxon>Lophotrochozoa</taxon>
        <taxon>Platyhelminthes</taxon>
        <taxon>Monogenea</taxon>
        <taxon>Monopisthocotylea</taxon>
        <taxon>Dactylogyridea</taxon>
        <taxon>Ancyrocephalidae</taxon>
        <taxon>Cichlidogyrus</taxon>
    </lineage>
</organism>
<sequence>MAKNDLKDLLIQQLDECGLLAKLQAQLKAGVYVALESHEAAKKLDFDNKELKKFASSPPGIDALSLIKDALKQLNLESTLQVFENEIHGQQNNLKDRQTLSKYYKIDPKDNSPLLSAILNSSRINSSVHSHKTHDSVLDKNKASVNSYESNNHRLPISRIFPGSKSTEEEKGSDIEDLDEHELASIRSNGSSKNAQSNPKMNDSPSHNSQYENLTNPNKIVIVKDYERGSSSGKSLYKESVINRNCIP</sequence>
<evidence type="ECO:0000313" key="4">
    <source>
        <dbReference type="Proteomes" id="UP001626550"/>
    </source>
</evidence>
<dbReference type="EMBL" id="JBJKFK010000612">
    <property type="protein sequence ID" value="KAL3316054.1"/>
    <property type="molecule type" value="Genomic_DNA"/>
</dbReference>
<dbReference type="Pfam" id="PF09398">
    <property type="entry name" value="FOP_dimer"/>
    <property type="match status" value="1"/>
</dbReference>
<comment type="caution">
    <text evidence="3">The sequence shown here is derived from an EMBL/GenBank/DDBJ whole genome shotgun (WGS) entry which is preliminary data.</text>
</comment>
<evidence type="ECO:0000313" key="3">
    <source>
        <dbReference type="EMBL" id="KAL3316054.1"/>
    </source>
</evidence>
<reference evidence="3 4" key="1">
    <citation type="submission" date="2024-11" db="EMBL/GenBank/DDBJ databases">
        <title>Adaptive evolution of stress response genes in parasites aligns with host niche diversity.</title>
        <authorList>
            <person name="Hahn C."/>
            <person name="Resl P."/>
        </authorList>
    </citation>
    <scope>NUCLEOTIDE SEQUENCE [LARGE SCALE GENOMIC DNA]</scope>
    <source>
        <strain evidence="3">EGGRZ-B1_66</strain>
        <tissue evidence="3">Body</tissue>
    </source>
</reference>
<dbReference type="AlphaFoldDB" id="A0ABD2Q942"/>
<dbReference type="InterPro" id="IPR018993">
    <property type="entry name" value="FOP_dimerisation-dom_N"/>
</dbReference>
<gene>
    <name evidence="3" type="primary">FGFR1OP_2</name>
    <name evidence="3" type="ORF">Ciccas_005307</name>
</gene>
<feature type="compositionally biased region" description="Polar residues" evidence="1">
    <location>
        <begin position="186"/>
        <end position="216"/>
    </location>
</feature>
<accession>A0ABD2Q942</accession>
<evidence type="ECO:0000256" key="1">
    <source>
        <dbReference type="SAM" id="MobiDB-lite"/>
    </source>
</evidence>
<feature type="region of interest" description="Disordered" evidence="1">
    <location>
        <begin position="155"/>
        <end position="216"/>
    </location>
</feature>
<dbReference type="Proteomes" id="UP001626550">
    <property type="component" value="Unassembled WGS sequence"/>
</dbReference>